<organism evidence="1 2">
    <name type="scientific">Hydnum rufescens UP504</name>
    <dbReference type="NCBI Taxonomy" id="1448309"/>
    <lineage>
        <taxon>Eukaryota</taxon>
        <taxon>Fungi</taxon>
        <taxon>Dikarya</taxon>
        <taxon>Basidiomycota</taxon>
        <taxon>Agaricomycotina</taxon>
        <taxon>Agaricomycetes</taxon>
        <taxon>Cantharellales</taxon>
        <taxon>Hydnaceae</taxon>
        <taxon>Hydnum</taxon>
    </lineage>
</organism>
<sequence length="185" mass="20784">MYRLKIAWGELSTSIYAIPGYHIVEMSSVFRETVLDSERSFLNEHKHPSKSRCAPSHITSSGYRLHPFQEPARRHGWDGTVPFYMTLSPGLLSTYREGTGGVCLQESGLRTAQGKSVNLERGGYLKFKSNGTSLHSRSRRPHCLVPPLERISFGSGVLFTRLGVHHLSLADCGRRHLQMSTLSWV</sequence>
<reference evidence="1" key="1">
    <citation type="journal article" date="2020" name="Nat. Commun.">
        <title>Large-scale genome sequencing of mycorrhizal fungi provides insights into the early evolution of symbiotic traits.</title>
        <authorList>
            <person name="Miyauchi S."/>
            <person name="Kiss E."/>
            <person name="Kuo A."/>
            <person name="Drula E."/>
            <person name="Kohler A."/>
            <person name="Sanchez-Garcia M."/>
            <person name="Morin E."/>
            <person name="Andreopoulos B."/>
            <person name="Barry K.W."/>
            <person name="Bonito G."/>
            <person name="Buee M."/>
            <person name="Carver A."/>
            <person name="Chen C."/>
            <person name="Cichocki N."/>
            <person name="Clum A."/>
            <person name="Culley D."/>
            <person name="Crous P.W."/>
            <person name="Fauchery L."/>
            <person name="Girlanda M."/>
            <person name="Hayes R.D."/>
            <person name="Keri Z."/>
            <person name="LaButti K."/>
            <person name="Lipzen A."/>
            <person name="Lombard V."/>
            <person name="Magnuson J."/>
            <person name="Maillard F."/>
            <person name="Murat C."/>
            <person name="Nolan M."/>
            <person name="Ohm R.A."/>
            <person name="Pangilinan J."/>
            <person name="Pereira M.F."/>
            <person name="Perotto S."/>
            <person name="Peter M."/>
            <person name="Pfister S."/>
            <person name="Riley R."/>
            <person name="Sitrit Y."/>
            <person name="Stielow J.B."/>
            <person name="Szollosi G."/>
            <person name="Zifcakova L."/>
            <person name="Stursova M."/>
            <person name="Spatafora J.W."/>
            <person name="Tedersoo L."/>
            <person name="Vaario L.M."/>
            <person name="Yamada A."/>
            <person name="Yan M."/>
            <person name="Wang P."/>
            <person name="Xu J."/>
            <person name="Bruns T."/>
            <person name="Baldrian P."/>
            <person name="Vilgalys R."/>
            <person name="Dunand C."/>
            <person name="Henrissat B."/>
            <person name="Grigoriev I.V."/>
            <person name="Hibbett D."/>
            <person name="Nagy L.G."/>
            <person name="Martin F.M."/>
        </authorList>
    </citation>
    <scope>NUCLEOTIDE SEQUENCE</scope>
    <source>
        <strain evidence="1">UP504</strain>
    </source>
</reference>
<evidence type="ECO:0000313" key="1">
    <source>
        <dbReference type="EMBL" id="KAF9511527.1"/>
    </source>
</evidence>
<dbReference type="Proteomes" id="UP000886523">
    <property type="component" value="Unassembled WGS sequence"/>
</dbReference>
<dbReference type="EMBL" id="MU128999">
    <property type="protein sequence ID" value="KAF9511527.1"/>
    <property type="molecule type" value="Genomic_DNA"/>
</dbReference>
<evidence type="ECO:0000313" key="2">
    <source>
        <dbReference type="Proteomes" id="UP000886523"/>
    </source>
</evidence>
<gene>
    <name evidence="1" type="ORF">BS47DRAFT_1166991</name>
</gene>
<proteinExistence type="predicted"/>
<keyword evidence="2" id="KW-1185">Reference proteome</keyword>
<name>A0A9P6AT92_9AGAM</name>
<comment type="caution">
    <text evidence="1">The sequence shown here is derived from an EMBL/GenBank/DDBJ whole genome shotgun (WGS) entry which is preliminary data.</text>
</comment>
<protein>
    <submittedName>
        <fullName evidence="1">Uncharacterized protein</fullName>
    </submittedName>
</protein>
<dbReference type="AlphaFoldDB" id="A0A9P6AT92"/>
<accession>A0A9P6AT92</accession>